<dbReference type="InterPro" id="IPR001258">
    <property type="entry name" value="NHL_repeat"/>
</dbReference>
<dbReference type="PANTHER" id="PTHR46580">
    <property type="entry name" value="SENSOR KINASE-RELATED"/>
    <property type="match status" value="1"/>
</dbReference>
<feature type="repeat" description="NHL" evidence="3">
    <location>
        <begin position="340"/>
        <end position="370"/>
    </location>
</feature>
<keyword evidence="2" id="KW-0677">Repeat</keyword>
<evidence type="ECO:0000313" key="6">
    <source>
        <dbReference type="EMBL" id="BCT91232.1"/>
    </source>
</evidence>
<dbReference type="PROSITE" id="PS51257">
    <property type="entry name" value="PROKAR_LIPOPROTEIN"/>
    <property type="match status" value="1"/>
</dbReference>
<evidence type="ECO:0000256" key="1">
    <source>
        <dbReference type="ARBA" id="ARBA00022729"/>
    </source>
</evidence>
<dbReference type="SUPFAM" id="SSF69318">
    <property type="entry name" value="Integrin alpha N-terminal domain"/>
    <property type="match status" value="1"/>
</dbReference>
<dbReference type="PANTHER" id="PTHR46580:SF4">
    <property type="entry name" value="ATP_GTP-BINDING PROTEIN"/>
    <property type="match status" value="1"/>
</dbReference>
<reference evidence="6 7" key="1">
    <citation type="submission" date="2021-03" db="EMBL/GenBank/DDBJ databases">
        <title>Complete Genome Sequences of Two Lysobacter Strains Isolated from Sea Water (Lysobacter caseinilyticus) and Soil (Lysobacter helvus) in South Korea.</title>
        <authorList>
            <person name="Watanabe Y."/>
            <person name="Arakawa K."/>
        </authorList>
    </citation>
    <scope>NUCLEOTIDE SEQUENCE [LARGE SCALE GENOMIC DNA]</scope>
    <source>
        <strain evidence="6 7">KVB24</strain>
    </source>
</reference>
<evidence type="ECO:0000256" key="4">
    <source>
        <dbReference type="SAM" id="SignalP"/>
    </source>
</evidence>
<dbReference type="InterPro" id="IPR056822">
    <property type="entry name" value="TEN_NHL"/>
</dbReference>
<evidence type="ECO:0000313" key="7">
    <source>
        <dbReference type="Proteomes" id="UP000681317"/>
    </source>
</evidence>
<dbReference type="RefSeq" id="WP_213435252.1">
    <property type="nucleotide sequence ID" value="NZ_AP024545.1"/>
</dbReference>
<feature type="signal peptide" evidence="4">
    <location>
        <begin position="1"/>
        <end position="19"/>
    </location>
</feature>
<dbReference type="Pfam" id="PF25021">
    <property type="entry name" value="TEN_NHL"/>
    <property type="match status" value="1"/>
</dbReference>
<evidence type="ECO:0000256" key="2">
    <source>
        <dbReference type="ARBA" id="ARBA00022737"/>
    </source>
</evidence>
<evidence type="ECO:0000259" key="5">
    <source>
        <dbReference type="Pfam" id="PF25021"/>
    </source>
</evidence>
<accession>A0ABM7Q1W5</accession>
<protein>
    <recommendedName>
        <fullName evidence="5">Teneurin NHL domain-containing protein</fullName>
    </recommendedName>
</protein>
<gene>
    <name evidence="6" type="ORF">LYSCAS_02560</name>
</gene>
<dbReference type="InterPro" id="IPR013517">
    <property type="entry name" value="FG-GAP"/>
</dbReference>
<feature type="domain" description="Teneurin NHL" evidence="5">
    <location>
        <begin position="150"/>
        <end position="367"/>
    </location>
</feature>
<keyword evidence="7" id="KW-1185">Reference proteome</keyword>
<sequence length="859" mass="90666">MRFLAAAILAIASMGCAHAAEPIITTFAGGGTGPAIGDGGPATQAVLTGPVALAVDAAGNVYVADSGFAARVRRIDAVTGIITTVAGNGQPDNTGATKENVAATSVAVSANALAFDAAGNLYLSSYSRVRKVTPAGIITTVAGTGVGGFSGDGGKATVAKIGKVVSIAFDRQGAMYLADGNYRIRKVDLNGNISTIAGTGAFAYPPIGNGGPAIAATVTPDDIAFDRYGNLLVIDDKAQIRRIGKDDGIIRAVAPRDARDGYVFRNDPIAWQSDQLLPSAIAVDAANNLLVANYANFVRIIGADGAQATLAGVFNDSTFEPFGASRGFGGDGGPASQALFNDLVDIAIDPSGNVYVLDQSNNRIRKITPGYAAPHKPAGVDAFATYWRMDLGTWVASAAIADIDGDRRLDVVLRTESWATPGIEPTQPNDNKLLWFQQGADGRLVYRQSVALPEPRTFSDGPIATDLDHDGNADLLVVTNYGIAVYRGTIAGIASQSTTWTGFPNATVPNGVAAADMDRDGHMDVVAFLYGDPEGGSSPFYRWAIAVFHGDGKGGYSSKGEFPYQASGRPRVRDVNHDGWPDIVSMFQDVGQANGIAQYDSGLRIFLNDGTGGLRPPFEVRTGRPYFRDDLAIGDFDGDGLLDFYVARDANSNGLSGGEFGAEYAHFRELPGGAIVYDGSRRAFDSPTNMEVGDFNNDGMDDIVVLHDGWESIGLMQQAFRADGSRFLDEEVKYWIGSRNMPSDYAMDTGDINSDGCRDVALADSVFNFEVLYGTCRHVVEGAKPKRPPQVRRKSAPLLPGQMDDATVDASPASTVDAVWAASQKVARMAWQSTMGTVRAMLASPVPWPLALGWTATQR</sequence>
<dbReference type="EMBL" id="AP024545">
    <property type="protein sequence ID" value="BCT91232.1"/>
    <property type="molecule type" value="Genomic_DNA"/>
</dbReference>
<dbReference type="Gene3D" id="2.120.10.30">
    <property type="entry name" value="TolB, C-terminal domain"/>
    <property type="match status" value="3"/>
</dbReference>
<dbReference type="PROSITE" id="PS51125">
    <property type="entry name" value="NHL"/>
    <property type="match status" value="1"/>
</dbReference>
<dbReference type="Gene3D" id="2.130.10.130">
    <property type="entry name" value="Integrin alpha, N-terminal"/>
    <property type="match status" value="1"/>
</dbReference>
<dbReference type="InterPro" id="IPR028994">
    <property type="entry name" value="Integrin_alpha_N"/>
</dbReference>
<keyword evidence="1 4" id="KW-0732">Signal</keyword>
<name>A0ABM7Q1W5_9GAMM</name>
<evidence type="ECO:0000256" key="3">
    <source>
        <dbReference type="PROSITE-ProRule" id="PRU00504"/>
    </source>
</evidence>
<dbReference type="Pfam" id="PF13517">
    <property type="entry name" value="FG-GAP_3"/>
    <property type="match status" value="2"/>
</dbReference>
<proteinExistence type="predicted"/>
<feature type="chain" id="PRO_5046136664" description="Teneurin NHL domain-containing protein" evidence="4">
    <location>
        <begin position="20"/>
        <end position="859"/>
    </location>
</feature>
<dbReference type="SUPFAM" id="SSF63829">
    <property type="entry name" value="Calcium-dependent phosphotriesterase"/>
    <property type="match status" value="1"/>
</dbReference>
<dbReference type="InterPro" id="IPR011042">
    <property type="entry name" value="6-blade_b-propeller_TolB-like"/>
</dbReference>
<dbReference type="Proteomes" id="UP000681317">
    <property type="component" value="Chromosome"/>
</dbReference>
<organism evidence="6 7">
    <name type="scientific">Noviluteimonas caseinilytica</name>
    <dbReference type="NCBI Taxonomy" id="2675101"/>
    <lineage>
        <taxon>Bacteria</taxon>
        <taxon>Pseudomonadati</taxon>
        <taxon>Pseudomonadota</taxon>
        <taxon>Gammaproteobacteria</taxon>
        <taxon>Lysobacterales</taxon>
        <taxon>Lysobacteraceae</taxon>
        <taxon>Noviluteimonas</taxon>
    </lineage>
</organism>